<evidence type="ECO:0000313" key="2">
    <source>
        <dbReference type="Proteomes" id="UP001307889"/>
    </source>
</evidence>
<dbReference type="Proteomes" id="UP001307889">
    <property type="component" value="Chromosome 7"/>
</dbReference>
<name>A0ABN7AWY7_9HEMI</name>
<reference evidence="1 2" key="1">
    <citation type="submission" date="2023-09" db="EMBL/GenBank/DDBJ databases">
        <title>Nesidiocoris tenuis whole genome shotgun sequence.</title>
        <authorList>
            <person name="Shibata T."/>
            <person name="Shimoda M."/>
            <person name="Kobayashi T."/>
            <person name="Uehara T."/>
        </authorList>
    </citation>
    <scope>NUCLEOTIDE SEQUENCE [LARGE SCALE GENOMIC DNA]</scope>
    <source>
        <strain evidence="1 2">Japan</strain>
    </source>
</reference>
<accession>A0ABN7AWY7</accession>
<protein>
    <submittedName>
        <fullName evidence="1">Uncharacterized protein</fullName>
    </submittedName>
</protein>
<evidence type="ECO:0000313" key="1">
    <source>
        <dbReference type="EMBL" id="BES96473.1"/>
    </source>
</evidence>
<sequence>MGVQSCSIRRLDEHHPTKVRFLYPLSLRVVLMSHALWRLKLSAVIYVVGCGSALEDSCFPPREVNIF</sequence>
<organism evidence="1 2">
    <name type="scientific">Nesidiocoris tenuis</name>
    <dbReference type="NCBI Taxonomy" id="355587"/>
    <lineage>
        <taxon>Eukaryota</taxon>
        <taxon>Metazoa</taxon>
        <taxon>Ecdysozoa</taxon>
        <taxon>Arthropoda</taxon>
        <taxon>Hexapoda</taxon>
        <taxon>Insecta</taxon>
        <taxon>Pterygota</taxon>
        <taxon>Neoptera</taxon>
        <taxon>Paraneoptera</taxon>
        <taxon>Hemiptera</taxon>
        <taxon>Heteroptera</taxon>
        <taxon>Panheteroptera</taxon>
        <taxon>Cimicomorpha</taxon>
        <taxon>Miridae</taxon>
        <taxon>Dicyphina</taxon>
        <taxon>Nesidiocoris</taxon>
    </lineage>
</organism>
<dbReference type="EMBL" id="AP028915">
    <property type="protein sequence ID" value="BES96473.1"/>
    <property type="molecule type" value="Genomic_DNA"/>
</dbReference>
<proteinExistence type="predicted"/>
<keyword evidence="2" id="KW-1185">Reference proteome</keyword>
<gene>
    <name evidence="1" type="ORF">NTJ_09284</name>
</gene>